<dbReference type="Proteomes" id="UP000198412">
    <property type="component" value="Unassembled WGS sequence"/>
</dbReference>
<protein>
    <submittedName>
        <fullName evidence="1">CarboxypepD_reg-like domain-containing protein</fullName>
    </submittedName>
</protein>
<dbReference type="InterPro" id="IPR008969">
    <property type="entry name" value="CarboxyPept-like_regulatory"/>
</dbReference>
<evidence type="ECO:0000313" key="2">
    <source>
        <dbReference type="Proteomes" id="UP000198412"/>
    </source>
</evidence>
<organism evidence="1 2">
    <name type="scientific">Lutibacter flavus</name>
    <dbReference type="NCBI Taxonomy" id="691689"/>
    <lineage>
        <taxon>Bacteria</taxon>
        <taxon>Pseudomonadati</taxon>
        <taxon>Bacteroidota</taxon>
        <taxon>Flavobacteriia</taxon>
        <taxon>Flavobacteriales</taxon>
        <taxon>Flavobacteriaceae</taxon>
        <taxon>Lutibacter</taxon>
    </lineage>
</organism>
<dbReference type="AlphaFoldDB" id="A0A238X314"/>
<keyword evidence="2" id="KW-1185">Reference proteome</keyword>
<dbReference type="EMBL" id="FZNX01000002">
    <property type="protein sequence ID" value="SNR52983.1"/>
    <property type="molecule type" value="Genomic_DNA"/>
</dbReference>
<dbReference type="Gene3D" id="2.60.40.1120">
    <property type="entry name" value="Carboxypeptidase-like, regulatory domain"/>
    <property type="match status" value="1"/>
</dbReference>
<gene>
    <name evidence="1" type="ORF">SAMN04488111_1499</name>
</gene>
<accession>A0A238X314</accession>
<name>A0A238X314_9FLAO</name>
<dbReference type="Pfam" id="PF13715">
    <property type="entry name" value="CarbopepD_reg_2"/>
    <property type="match status" value="1"/>
</dbReference>
<evidence type="ECO:0000313" key="1">
    <source>
        <dbReference type="EMBL" id="SNR52983.1"/>
    </source>
</evidence>
<dbReference type="OrthoDB" id="1443962at2"/>
<sequence>MRVLIVTFFLLIITQNFGQSLKMSSLTTDFNKKGNIEGVVFDGENENEPLIFAQVLVKETNTTATTDVDGSFRLKLKPGKYSLKFSFIGYNSIEINNVKISSNSSLKLYQVLNALKPKTSISEGNLISKAK</sequence>
<reference evidence="2" key="1">
    <citation type="submission" date="2017-06" db="EMBL/GenBank/DDBJ databases">
        <authorList>
            <person name="Varghese N."/>
            <person name="Submissions S."/>
        </authorList>
    </citation>
    <scope>NUCLEOTIDE SEQUENCE [LARGE SCALE GENOMIC DNA]</scope>
    <source>
        <strain evidence="2">DSM 27993</strain>
    </source>
</reference>
<dbReference type="SUPFAM" id="SSF49464">
    <property type="entry name" value="Carboxypeptidase regulatory domain-like"/>
    <property type="match status" value="1"/>
</dbReference>
<proteinExistence type="predicted"/>